<gene>
    <name evidence="6" type="primary">ligD</name>
    <name evidence="6" type="ORF">GCM10009105_29870</name>
</gene>
<proteinExistence type="predicted"/>
<dbReference type="CDD" id="cd04861">
    <property type="entry name" value="LigD_Pol_like"/>
    <property type="match status" value="1"/>
</dbReference>
<dbReference type="SUPFAM" id="SSF50249">
    <property type="entry name" value="Nucleic acid-binding proteins"/>
    <property type="match status" value="1"/>
</dbReference>
<feature type="region of interest" description="Disordered" evidence="4">
    <location>
        <begin position="1"/>
        <end position="24"/>
    </location>
</feature>
<protein>
    <recommendedName>
        <fullName evidence="1">DNA ligase (ATP)</fullName>
        <ecNumber evidence="1">6.5.1.1</ecNumber>
    </recommendedName>
</protein>
<name>A0ABP3TY29_9GAMM</name>
<evidence type="ECO:0000313" key="6">
    <source>
        <dbReference type="EMBL" id="GAA0720449.1"/>
    </source>
</evidence>
<dbReference type="Proteomes" id="UP001501523">
    <property type="component" value="Unassembled WGS sequence"/>
</dbReference>
<sequence>MAKLGEYSAKRRFEATPEPAPSVPETGAGPLLFVVQQHSARQLHYDFRLECDGVLKSWAVPKGPSLNPDDKRLAVFVEDHPYDYASFEGVIPPGQYGAGEVIVWDCGVYSPDEGGTAFHDRAEAERRVREGIAAGKLSIQLRGEKLKGSFALVRTKDAKAWLLIKHKDRFASTADVTAQNRSVLSGVAVKDLKVVPVHRMPATQLVPAGKSASMPASFEPMQAEVADAPFSHADWMWEPKLDGYRVLVFIDEHGVRMRSRRGLELAGIFPRLAAELRQQAVHGVILDGEIVAFDASGKPSFSTLQNRFQLKTEREITAADKATPTLFFAFDLLYFEGVDLRKAPYRDRRRYLAQCLLPSPLIQRVHAAEDGVALHTAALASGFEGVVGKRKDSKYEAGKRSPSWLKIKPTHSADFVIGGYTKGKGARAPLGALLVGYWDDPHPTTRSASSPPLSREAGEGRRSAASSRRVYDDGKLRYASHVGSGFDDRTLAQVKARLEPLHSRSCPFAEKPEVNGPVTWVKPELVAEVNFQRWTEDGSLRAPIFLRLRDDIDPKTVQRVEPTRTSSSSSRRKPGSSDIEEKTLDPGFRRDDERKEKNRTNSESREIDGVLMQLESTKNSFDLVIYAQRIRLTHLDRVYWPANEALQQPALTKRDLLRYLAQVSPLMLPHLADRPLTMIRMPDGIAGQRFFQKHWTQERPAFVETVTVFSDHKDEQHDYLLCNNLPTLLWLAQSGTLEFHVWHSRAKLGPDAKSKSTDYSSSLEALEASVLNYPDYVVFDIDPYIYSGKEAEGAEPELNTVAFEKGKEIAFALRELLQSMSLEAIVKTSGKTGLHVFVPIRRTLDFDATRHVSELVSRHLMRLHPKDITMEWSVPKRTGKIFMDHNMNVRGKTLNVAYSPRGEPGAPVSMPLTWDELAGAHPLDFRITNVIKQLPRTGDRWIDALKRKQDLERALKGHKA</sequence>
<dbReference type="Pfam" id="PF04679">
    <property type="entry name" value="DNA_ligase_A_C"/>
    <property type="match status" value="1"/>
</dbReference>
<accession>A0ABP3TY29</accession>
<dbReference type="PANTHER" id="PTHR42705:SF2">
    <property type="entry name" value="BIFUNCTIONAL NON-HOMOLOGOUS END JOINING PROTEIN LIGD"/>
    <property type="match status" value="1"/>
</dbReference>
<feature type="compositionally biased region" description="Basic and acidic residues" evidence="4">
    <location>
        <begin position="579"/>
        <end position="604"/>
    </location>
</feature>
<evidence type="ECO:0000313" key="7">
    <source>
        <dbReference type="Proteomes" id="UP001501523"/>
    </source>
</evidence>
<keyword evidence="7" id="KW-1185">Reference proteome</keyword>
<evidence type="ECO:0000256" key="2">
    <source>
        <dbReference type="ARBA" id="ARBA00022598"/>
    </source>
</evidence>
<evidence type="ECO:0000256" key="1">
    <source>
        <dbReference type="ARBA" id="ARBA00012727"/>
    </source>
</evidence>
<dbReference type="Pfam" id="PF13298">
    <property type="entry name" value="LigD_N"/>
    <property type="match status" value="1"/>
</dbReference>
<dbReference type="NCBIfam" id="TIGR02778">
    <property type="entry name" value="ligD_pol"/>
    <property type="match status" value="1"/>
</dbReference>
<dbReference type="GO" id="GO:0016874">
    <property type="term" value="F:ligase activity"/>
    <property type="evidence" value="ECO:0007669"/>
    <property type="project" value="UniProtKB-KW"/>
</dbReference>
<dbReference type="CDD" id="cd07906">
    <property type="entry name" value="Adenylation_DNA_ligase_LigD_LigC"/>
    <property type="match status" value="1"/>
</dbReference>
<evidence type="ECO:0000256" key="4">
    <source>
        <dbReference type="SAM" id="MobiDB-lite"/>
    </source>
</evidence>
<dbReference type="InterPro" id="IPR012310">
    <property type="entry name" value="DNA_ligase_ATP-dep_cent"/>
</dbReference>
<dbReference type="Gene3D" id="3.30.1490.70">
    <property type="match status" value="1"/>
</dbReference>
<dbReference type="PANTHER" id="PTHR42705">
    <property type="entry name" value="BIFUNCTIONAL NON-HOMOLOGOUS END JOINING PROTEIN LIGD"/>
    <property type="match status" value="1"/>
</dbReference>
<evidence type="ECO:0000259" key="5">
    <source>
        <dbReference type="PROSITE" id="PS50160"/>
    </source>
</evidence>
<reference evidence="7" key="1">
    <citation type="journal article" date="2019" name="Int. J. Syst. Evol. Microbiol.">
        <title>The Global Catalogue of Microorganisms (GCM) 10K type strain sequencing project: providing services to taxonomists for standard genome sequencing and annotation.</title>
        <authorList>
            <consortium name="The Broad Institute Genomics Platform"/>
            <consortium name="The Broad Institute Genome Sequencing Center for Infectious Disease"/>
            <person name="Wu L."/>
            <person name="Ma J."/>
        </authorList>
    </citation>
    <scope>NUCLEOTIDE SEQUENCE [LARGE SCALE GENOMIC DNA]</scope>
    <source>
        <strain evidence="7">JCM 15421</strain>
    </source>
</reference>
<dbReference type="EMBL" id="BAAAEU010000024">
    <property type="protein sequence ID" value="GAA0720449.1"/>
    <property type="molecule type" value="Genomic_DNA"/>
</dbReference>
<feature type="region of interest" description="Disordered" evidence="4">
    <location>
        <begin position="443"/>
        <end position="467"/>
    </location>
</feature>
<comment type="catalytic activity">
    <reaction evidence="3">
        <text>ATP + (deoxyribonucleotide)n-3'-hydroxyl + 5'-phospho-(deoxyribonucleotide)m = (deoxyribonucleotide)n+m + AMP + diphosphate.</text>
        <dbReference type="EC" id="6.5.1.1"/>
    </reaction>
</comment>
<keyword evidence="2 6" id="KW-0436">Ligase</keyword>
<dbReference type="InterPro" id="IPR014144">
    <property type="entry name" value="LigD_PE_domain"/>
</dbReference>
<feature type="region of interest" description="Disordered" evidence="4">
    <location>
        <begin position="556"/>
        <end position="604"/>
    </location>
</feature>
<dbReference type="SUPFAM" id="SSF56091">
    <property type="entry name" value="DNA ligase/mRNA capping enzyme, catalytic domain"/>
    <property type="match status" value="1"/>
</dbReference>
<dbReference type="Gene3D" id="3.30.470.30">
    <property type="entry name" value="DNA ligase/mRNA capping enzyme"/>
    <property type="match status" value="1"/>
</dbReference>
<feature type="domain" description="ATP-dependent DNA ligase family profile" evidence="5">
    <location>
        <begin position="318"/>
        <end position="464"/>
    </location>
</feature>
<dbReference type="Gene3D" id="3.90.920.10">
    <property type="entry name" value="DNA primase, PRIM domain"/>
    <property type="match status" value="1"/>
</dbReference>
<dbReference type="InterPro" id="IPR012340">
    <property type="entry name" value="NA-bd_OB-fold"/>
</dbReference>
<dbReference type="PROSITE" id="PS50160">
    <property type="entry name" value="DNA_LIGASE_A3"/>
    <property type="match status" value="1"/>
</dbReference>
<dbReference type="Pfam" id="PF21686">
    <property type="entry name" value="LigD_Prim-Pol"/>
    <property type="match status" value="1"/>
</dbReference>
<dbReference type="CDD" id="cd07971">
    <property type="entry name" value="OBF_DNA_ligase_LigD"/>
    <property type="match status" value="1"/>
</dbReference>
<dbReference type="Pfam" id="PF01068">
    <property type="entry name" value="DNA_ligase_A_M"/>
    <property type="match status" value="1"/>
</dbReference>
<comment type="caution">
    <text evidence="6">The sequence shown here is derived from an EMBL/GenBank/DDBJ whole genome shotgun (WGS) entry which is preliminary data.</text>
</comment>
<dbReference type="InterPro" id="IPR012309">
    <property type="entry name" value="DNA_ligase_ATP-dep_C"/>
</dbReference>
<dbReference type="InterPro" id="IPR014145">
    <property type="entry name" value="LigD_pol_dom"/>
</dbReference>
<dbReference type="RefSeq" id="WP_343792544.1">
    <property type="nucleotide sequence ID" value="NZ_BAAAEU010000024.1"/>
</dbReference>
<dbReference type="Gene3D" id="2.40.50.140">
    <property type="entry name" value="Nucleic acid-binding proteins"/>
    <property type="match status" value="1"/>
</dbReference>
<organism evidence="6 7">
    <name type="scientific">Dokdonella soli</name>
    <dbReference type="NCBI Taxonomy" id="529810"/>
    <lineage>
        <taxon>Bacteria</taxon>
        <taxon>Pseudomonadati</taxon>
        <taxon>Pseudomonadota</taxon>
        <taxon>Gammaproteobacteria</taxon>
        <taxon>Lysobacterales</taxon>
        <taxon>Rhodanobacteraceae</taxon>
        <taxon>Dokdonella</taxon>
    </lineage>
</organism>
<dbReference type="EC" id="6.5.1.1" evidence="1"/>
<dbReference type="NCBIfam" id="TIGR02777">
    <property type="entry name" value="LigD_PE_dom"/>
    <property type="match status" value="1"/>
</dbReference>
<dbReference type="InterPro" id="IPR052171">
    <property type="entry name" value="NHEJ_LigD"/>
</dbReference>
<evidence type="ECO:0000256" key="3">
    <source>
        <dbReference type="ARBA" id="ARBA00034003"/>
    </source>
</evidence>